<protein>
    <submittedName>
        <fullName evidence="1">Uncharacterized protein</fullName>
    </submittedName>
</protein>
<gene>
    <name evidence="1" type="ORF">NQ176_g4694</name>
</gene>
<accession>A0ACC1NC26</accession>
<reference evidence="1" key="1">
    <citation type="submission" date="2022-08" db="EMBL/GenBank/DDBJ databases">
        <title>Genome Sequence of Lecanicillium fungicola.</title>
        <authorList>
            <person name="Buettner E."/>
        </authorList>
    </citation>
    <scope>NUCLEOTIDE SEQUENCE</scope>
    <source>
        <strain evidence="1">Babe33</strain>
    </source>
</reference>
<organism evidence="1 2">
    <name type="scientific">Zarea fungicola</name>
    <dbReference type="NCBI Taxonomy" id="93591"/>
    <lineage>
        <taxon>Eukaryota</taxon>
        <taxon>Fungi</taxon>
        <taxon>Dikarya</taxon>
        <taxon>Ascomycota</taxon>
        <taxon>Pezizomycotina</taxon>
        <taxon>Sordariomycetes</taxon>
        <taxon>Hypocreomycetidae</taxon>
        <taxon>Hypocreales</taxon>
        <taxon>Cordycipitaceae</taxon>
        <taxon>Zarea</taxon>
    </lineage>
</organism>
<dbReference type="EMBL" id="JANJQO010000530">
    <property type="protein sequence ID" value="KAJ2976865.1"/>
    <property type="molecule type" value="Genomic_DNA"/>
</dbReference>
<dbReference type="Proteomes" id="UP001143910">
    <property type="component" value="Unassembled WGS sequence"/>
</dbReference>
<evidence type="ECO:0000313" key="1">
    <source>
        <dbReference type="EMBL" id="KAJ2976865.1"/>
    </source>
</evidence>
<proteinExistence type="predicted"/>
<comment type="caution">
    <text evidence="1">The sequence shown here is derived from an EMBL/GenBank/DDBJ whole genome shotgun (WGS) entry which is preliminary data.</text>
</comment>
<sequence>MSTVKQLQTSSFADETTHGAPAAAVAQLEPLQDTSIVQMSNAQRGGSQGDSVWELAGIDKDAFYAAALYLSKTTEALPVKRSDRIPKTPESTCEFLDRLADCFARAKDQTARDHVSATAMVRDDEAKKITLYIAKNQSESGAAIPAGQEDLSSNATENENEKYAAELVSWFTELANGKGGTHTGMFKTMCLFSVRRLEYYIKQIKKLNHTWIASKIRHDRDKARDGWKVARALIEKCQRYPHGKNDLESCARLAGDIRNNEKFRALAIVSETSKRTSGPACLASGVVWISFLGRLWDAYEGFTKFCSHEDQRGFAFNFILLPSEEEEWLSDRYQERMTMSWPEAVKADNGRLQKFLEAKQKRASGTTMARVHCEMQLMNYFAQRPDEKCLDYIGCSKLSCWLCWHMMLHNGRFSVENSHLKLYELWALPSCVNPADPSIVNGLIDCYNTMLNYIPANMDGNRNSLRFRGHQSGTRLMRRTHW</sequence>
<keyword evidence="2" id="KW-1185">Reference proteome</keyword>
<name>A0ACC1NC26_9HYPO</name>
<evidence type="ECO:0000313" key="2">
    <source>
        <dbReference type="Proteomes" id="UP001143910"/>
    </source>
</evidence>